<feature type="active site" evidence="9">
    <location>
        <position position="120"/>
    </location>
</feature>
<evidence type="ECO:0000256" key="4">
    <source>
        <dbReference type="ARBA" id="ARBA00022692"/>
    </source>
</evidence>
<dbReference type="Proteomes" id="UP000503840">
    <property type="component" value="Unassembled WGS sequence"/>
</dbReference>
<dbReference type="AlphaFoldDB" id="A0A7J0BMA3"/>
<comment type="caution">
    <text evidence="9">Lacks conserved residue(s) required for the propagation of feature annotation.</text>
</comment>
<evidence type="ECO:0000256" key="6">
    <source>
        <dbReference type="ARBA" id="ARBA00022801"/>
    </source>
</evidence>
<comment type="catalytic activity">
    <reaction evidence="9 10">
        <text>Release of signal peptides from bacterial membrane prolipoproteins. Hydrolyzes -Xaa-Yaa-Zaa-|-(S,diacylglyceryl)Cys-, in which Xaa is hydrophobic (preferably Leu), and Yaa (Ala or Ser) and Zaa (Gly or Ala) have small, neutral side chains.</text>
        <dbReference type="EC" id="3.4.23.36"/>
    </reaction>
</comment>
<comment type="similarity">
    <text evidence="1 9 11">Belongs to the peptidase A8 family.</text>
</comment>
<dbReference type="PANTHER" id="PTHR33695:SF1">
    <property type="entry name" value="LIPOPROTEIN SIGNAL PEPTIDASE"/>
    <property type="match status" value="1"/>
</dbReference>
<keyword evidence="5 9" id="KW-0064">Aspartyl protease</keyword>
<keyword evidence="12" id="KW-0449">Lipoprotein</keyword>
<organism evidence="12 13">
    <name type="scientific">Desulfovibrio subterraneus</name>
    <dbReference type="NCBI Taxonomy" id="2718620"/>
    <lineage>
        <taxon>Bacteria</taxon>
        <taxon>Pseudomonadati</taxon>
        <taxon>Thermodesulfobacteriota</taxon>
        <taxon>Desulfovibrionia</taxon>
        <taxon>Desulfovibrionales</taxon>
        <taxon>Desulfovibrionaceae</taxon>
        <taxon>Desulfovibrio</taxon>
    </lineage>
</organism>
<evidence type="ECO:0000256" key="7">
    <source>
        <dbReference type="ARBA" id="ARBA00022989"/>
    </source>
</evidence>
<dbReference type="Pfam" id="PF01252">
    <property type="entry name" value="Peptidase_A8"/>
    <property type="match status" value="1"/>
</dbReference>
<feature type="transmembrane region" description="Helical" evidence="9">
    <location>
        <begin position="65"/>
        <end position="85"/>
    </location>
</feature>
<feature type="transmembrane region" description="Helical" evidence="9">
    <location>
        <begin position="130"/>
        <end position="153"/>
    </location>
</feature>
<dbReference type="InterPro" id="IPR001872">
    <property type="entry name" value="Peptidase_A8"/>
</dbReference>
<keyword evidence="6 9" id="KW-0378">Hydrolase</keyword>
<name>A0A7J0BMA3_9BACT</name>
<dbReference type="PANTHER" id="PTHR33695">
    <property type="entry name" value="LIPOPROTEIN SIGNAL PEPTIDASE"/>
    <property type="match status" value="1"/>
</dbReference>
<keyword evidence="3 9" id="KW-0645">Protease</keyword>
<keyword evidence="7 9" id="KW-1133">Transmembrane helix</keyword>
<dbReference type="EMBL" id="BLVO01000013">
    <property type="protein sequence ID" value="GFM34174.1"/>
    <property type="molecule type" value="Genomic_DNA"/>
</dbReference>
<protein>
    <recommendedName>
        <fullName evidence="9">Lipoprotein signal peptidase</fullName>
        <ecNumber evidence="9">3.4.23.36</ecNumber>
    </recommendedName>
    <alternativeName>
        <fullName evidence="9">Prolipoprotein signal peptidase</fullName>
    </alternativeName>
    <alternativeName>
        <fullName evidence="9">Signal peptidase II</fullName>
        <shortName evidence="9">SPase II</shortName>
    </alternativeName>
</protein>
<evidence type="ECO:0000256" key="11">
    <source>
        <dbReference type="RuleBase" id="RU004181"/>
    </source>
</evidence>
<keyword evidence="4 9" id="KW-0812">Transmembrane</keyword>
<evidence type="ECO:0000256" key="10">
    <source>
        <dbReference type="RuleBase" id="RU000594"/>
    </source>
</evidence>
<evidence type="ECO:0000256" key="5">
    <source>
        <dbReference type="ARBA" id="ARBA00022750"/>
    </source>
</evidence>
<evidence type="ECO:0000256" key="2">
    <source>
        <dbReference type="ARBA" id="ARBA00022475"/>
    </source>
</evidence>
<comment type="caution">
    <text evidence="12">The sequence shown here is derived from an EMBL/GenBank/DDBJ whole genome shotgun (WGS) entry which is preliminary data.</text>
</comment>
<comment type="function">
    <text evidence="9 10">This protein specifically catalyzes the removal of signal peptides from prolipoproteins.</text>
</comment>
<dbReference type="PRINTS" id="PR00781">
    <property type="entry name" value="LIPOSIGPTASE"/>
</dbReference>
<evidence type="ECO:0000313" key="12">
    <source>
        <dbReference type="EMBL" id="GFM34174.1"/>
    </source>
</evidence>
<comment type="pathway">
    <text evidence="9">Protein modification; lipoprotein biosynthesis (signal peptide cleavage).</text>
</comment>
<comment type="subcellular location">
    <subcellularLocation>
        <location evidence="9">Cell membrane</location>
        <topology evidence="9">Multi-pass membrane protein</topology>
    </subcellularLocation>
</comment>
<dbReference type="GO" id="GO:0006508">
    <property type="term" value="P:proteolysis"/>
    <property type="evidence" value="ECO:0007669"/>
    <property type="project" value="UniProtKB-KW"/>
</dbReference>
<keyword evidence="8 9" id="KW-0472">Membrane</keyword>
<dbReference type="UniPathway" id="UPA00665"/>
<evidence type="ECO:0000256" key="9">
    <source>
        <dbReference type="HAMAP-Rule" id="MF_00161"/>
    </source>
</evidence>
<keyword evidence="13" id="KW-1185">Reference proteome</keyword>
<evidence type="ECO:0000256" key="3">
    <source>
        <dbReference type="ARBA" id="ARBA00022670"/>
    </source>
</evidence>
<dbReference type="GO" id="GO:0005886">
    <property type="term" value="C:plasma membrane"/>
    <property type="evidence" value="ECO:0007669"/>
    <property type="project" value="UniProtKB-SubCell"/>
</dbReference>
<keyword evidence="2 9" id="KW-1003">Cell membrane</keyword>
<evidence type="ECO:0000256" key="1">
    <source>
        <dbReference type="ARBA" id="ARBA00006139"/>
    </source>
</evidence>
<feature type="transmembrane region" description="Helical" evidence="9">
    <location>
        <begin position="92"/>
        <end position="110"/>
    </location>
</feature>
<feature type="active site" evidence="9">
    <location>
        <position position="138"/>
    </location>
</feature>
<dbReference type="HAMAP" id="MF_00161">
    <property type="entry name" value="LspA"/>
    <property type="match status" value="1"/>
</dbReference>
<sequence>MRSRFYYIYGLGLLVALLDQFTKYWVVTTIPPFISVTVIPGFFNLVNVRNSGAAFGFLNDPDTEWQVWMFAAAAIIAMGIINYLAKTSGKSCCLFTGLGFVLGGAVGNLIDRVRLRSVIDFLDFHAMGWHWPAFNVADIGICVGAGLIMLSMLKQK</sequence>
<dbReference type="PROSITE" id="PS00855">
    <property type="entry name" value="SPASE_II"/>
    <property type="match status" value="1"/>
</dbReference>
<accession>A0A7J0BMA3</accession>
<dbReference type="EC" id="3.4.23.36" evidence="9"/>
<reference evidence="12 13" key="1">
    <citation type="submission" date="2020-05" db="EMBL/GenBank/DDBJ databases">
        <title>Draft genome sequence of Desulfovibrio sp. strain HN2T.</title>
        <authorList>
            <person name="Ueno A."/>
            <person name="Tamazawa S."/>
            <person name="Tamamura S."/>
            <person name="Murakami T."/>
            <person name="Kiyama T."/>
            <person name="Inomata H."/>
            <person name="Amano Y."/>
            <person name="Miyakawa K."/>
            <person name="Tamaki H."/>
            <person name="Naganuma T."/>
            <person name="Kaneko K."/>
        </authorList>
    </citation>
    <scope>NUCLEOTIDE SEQUENCE [LARGE SCALE GENOMIC DNA]</scope>
    <source>
        <strain evidence="12 13">HN2</strain>
    </source>
</reference>
<evidence type="ECO:0000313" key="13">
    <source>
        <dbReference type="Proteomes" id="UP000503840"/>
    </source>
</evidence>
<proteinExistence type="inferred from homology"/>
<dbReference type="NCBIfam" id="TIGR00077">
    <property type="entry name" value="lspA"/>
    <property type="match status" value="1"/>
</dbReference>
<dbReference type="RefSeq" id="WP_174405792.1">
    <property type="nucleotide sequence ID" value="NZ_BLVO01000013.1"/>
</dbReference>
<dbReference type="GO" id="GO:0004190">
    <property type="term" value="F:aspartic-type endopeptidase activity"/>
    <property type="evidence" value="ECO:0007669"/>
    <property type="project" value="UniProtKB-UniRule"/>
</dbReference>
<evidence type="ECO:0000256" key="8">
    <source>
        <dbReference type="ARBA" id="ARBA00023136"/>
    </source>
</evidence>
<gene>
    <name evidence="9 12" type="primary">lspA</name>
    <name evidence="12" type="ORF">DSM101010T_25390</name>
</gene>